<evidence type="ECO:0000313" key="11">
    <source>
        <dbReference type="EMBL" id="MFC5001073.1"/>
    </source>
</evidence>
<feature type="transmembrane region" description="Helical" evidence="9">
    <location>
        <begin position="38"/>
        <end position="57"/>
    </location>
</feature>
<comment type="caution">
    <text evidence="11">The sequence shown here is derived from an EMBL/GenBank/DDBJ whole genome shotgun (WGS) entry which is preliminary data.</text>
</comment>
<dbReference type="RefSeq" id="WP_380117725.1">
    <property type="nucleotide sequence ID" value="NZ_JBHSIU010000029.1"/>
</dbReference>
<keyword evidence="4" id="KW-0808">Transferase</keyword>
<feature type="transmembrane region" description="Helical" evidence="9">
    <location>
        <begin position="12"/>
        <end position="31"/>
    </location>
</feature>
<protein>
    <recommendedName>
        <fullName evidence="2">histidine kinase</fullName>
        <ecNumber evidence="2">2.7.13.3</ecNumber>
    </recommendedName>
</protein>
<keyword evidence="7" id="KW-0067">ATP-binding</keyword>
<dbReference type="SMART" id="SM00387">
    <property type="entry name" value="HATPase_c"/>
    <property type="match status" value="1"/>
</dbReference>
<sequence>MRVPTFPLPPPPVVAGLLGALGSAQVVLHPADLVRDLVLAWCATLPLAFVRGLLWQAGAVVTAAVVLTLVLSGQPTVGALLAQATVLYLVAVRSSYRVALLFAVPSIAYAVGTAGWRTGLVVVTATGALAVGSSRRFRAETAERIAAAGAHADMADAYAARAERARIARELHDLVAHHISSISVQADTTRLTTQGLPAESADRLLRIAGTARLALTEMRRLLGVLRDDARSQPVDAPQPGLGQLITLVDDARAAGGSRVRLIFRGRIRTLDPGLELAAYRIVQEALTNSRKHAPGAAVDVEVGYADDALRLSIWDAGPGAGRSAGRTEAHGFGLLGMRERVAMAGGTLRTARSELGGFAVQAVLPVAGGGR</sequence>
<dbReference type="EMBL" id="JBHSIU010000029">
    <property type="protein sequence ID" value="MFC5001073.1"/>
    <property type="molecule type" value="Genomic_DNA"/>
</dbReference>
<dbReference type="EC" id="2.7.13.3" evidence="2"/>
<name>A0ABV9W081_9ACTN</name>
<keyword evidence="9" id="KW-0812">Transmembrane</keyword>
<dbReference type="InterPro" id="IPR003594">
    <property type="entry name" value="HATPase_dom"/>
</dbReference>
<keyword evidence="9" id="KW-0472">Membrane</keyword>
<evidence type="ECO:0000256" key="8">
    <source>
        <dbReference type="ARBA" id="ARBA00023012"/>
    </source>
</evidence>
<dbReference type="PANTHER" id="PTHR24421">
    <property type="entry name" value="NITRATE/NITRITE SENSOR PROTEIN NARX-RELATED"/>
    <property type="match status" value="1"/>
</dbReference>
<keyword evidence="5" id="KW-0547">Nucleotide-binding</keyword>
<evidence type="ECO:0000256" key="6">
    <source>
        <dbReference type="ARBA" id="ARBA00022777"/>
    </source>
</evidence>
<reference evidence="12" key="1">
    <citation type="journal article" date="2019" name="Int. J. Syst. Evol. Microbiol.">
        <title>The Global Catalogue of Microorganisms (GCM) 10K type strain sequencing project: providing services to taxonomists for standard genome sequencing and annotation.</title>
        <authorList>
            <consortium name="The Broad Institute Genomics Platform"/>
            <consortium name="The Broad Institute Genome Sequencing Center for Infectious Disease"/>
            <person name="Wu L."/>
            <person name="Ma J."/>
        </authorList>
    </citation>
    <scope>NUCLEOTIDE SEQUENCE [LARGE SCALE GENOMIC DNA]</scope>
    <source>
        <strain evidence="12">CGMCC 4.7152</strain>
    </source>
</reference>
<feature type="domain" description="Histidine kinase/HSP90-like ATPase" evidence="10">
    <location>
        <begin position="273"/>
        <end position="368"/>
    </location>
</feature>
<feature type="transmembrane region" description="Helical" evidence="9">
    <location>
        <begin position="63"/>
        <end position="91"/>
    </location>
</feature>
<keyword evidence="12" id="KW-1185">Reference proteome</keyword>
<evidence type="ECO:0000256" key="3">
    <source>
        <dbReference type="ARBA" id="ARBA00022553"/>
    </source>
</evidence>
<accession>A0ABV9W081</accession>
<dbReference type="SUPFAM" id="SSF55874">
    <property type="entry name" value="ATPase domain of HSP90 chaperone/DNA topoisomerase II/histidine kinase"/>
    <property type="match status" value="1"/>
</dbReference>
<evidence type="ECO:0000259" key="10">
    <source>
        <dbReference type="SMART" id="SM00387"/>
    </source>
</evidence>
<keyword evidence="3" id="KW-0597">Phosphoprotein</keyword>
<evidence type="ECO:0000313" key="12">
    <source>
        <dbReference type="Proteomes" id="UP001595912"/>
    </source>
</evidence>
<dbReference type="Gene3D" id="1.20.5.1930">
    <property type="match status" value="1"/>
</dbReference>
<keyword evidence="9" id="KW-1133">Transmembrane helix</keyword>
<keyword evidence="8" id="KW-0902">Two-component regulatory system</keyword>
<dbReference type="Proteomes" id="UP001595912">
    <property type="component" value="Unassembled WGS sequence"/>
</dbReference>
<evidence type="ECO:0000256" key="4">
    <source>
        <dbReference type="ARBA" id="ARBA00022679"/>
    </source>
</evidence>
<feature type="transmembrane region" description="Helical" evidence="9">
    <location>
        <begin position="98"/>
        <end position="116"/>
    </location>
</feature>
<gene>
    <name evidence="11" type="ORF">ACFPIJ_24935</name>
</gene>
<dbReference type="InterPro" id="IPR036890">
    <property type="entry name" value="HATPase_C_sf"/>
</dbReference>
<evidence type="ECO:0000256" key="1">
    <source>
        <dbReference type="ARBA" id="ARBA00000085"/>
    </source>
</evidence>
<organism evidence="11 12">
    <name type="scientific">Dactylosporangium cerinum</name>
    <dbReference type="NCBI Taxonomy" id="1434730"/>
    <lineage>
        <taxon>Bacteria</taxon>
        <taxon>Bacillati</taxon>
        <taxon>Actinomycetota</taxon>
        <taxon>Actinomycetes</taxon>
        <taxon>Micromonosporales</taxon>
        <taxon>Micromonosporaceae</taxon>
        <taxon>Dactylosporangium</taxon>
    </lineage>
</organism>
<evidence type="ECO:0000256" key="2">
    <source>
        <dbReference type="ARBA" id="ARBA00012438"/>
    </source>
</evidence>
<dbReference type="GO" id="GO:0016301">
    <property type="term" value="F:kinase activity"/>
    <property type="evidence" value="ECO:0007669"/>
    <property type="project" value="UniProtKB-KW"/>
</dbReference>
<dbReference type="Gene3D" id="3.30.565.10">
    <property type="entry name" value="Histidine kinase-like ATPase, C-terminal domain"/>
    <property type="match status" value="1"/>
</dbReference>
<dbReference type="InterPro" id="IPR050482">
    <property type="entry name" value="Sensor_HK_TwoCompSys"/>
</dbReference>
<dbReference type="InterPro" id="IPR011712">
    <property type="entry name" value="Sig_transdc_His_kin_sub3_dim/P"/>
</dbReference>
<comment type="catalytic activity">
    <reaction evidence="1">
        <text>ATP + protein L-histidine = ADP + protein N-phospho-L-histidine.</text>
        <dbReference type="EC" id="2.7.13.3"/>
    </reaction>
</comment>
<evidence type="ECO:0000256" key="5">
    <source>
        <dbReference type="ARBA" id="ARBA00022741"/>
    </source>
</evidence>
<dbReference type="CDD" id="cd16917">
    <property type="entry name" value="HATPase_UhpB-NarQ-NarX-like"/>
    <property type="match status" value="1"/>
</dbReference>
<keyword evidence="6 11" id="KW-0418">Kinase</keyword>
<proteinExistence type="predicted"/>
<evidence type="ECO:0000256" key="7">
    <source>
        <dbReference type="ARBA" id="ARBA00022840"/>
    </source>
</evidence>
<dbReference type="PANTHER" id="PTHR24421:SF10">
    <property type="entry name" value="NITRATE_NITRITE SENSOR PROTEIN NARQ"/>
    <property type="match status" value="1"/>
</dbReference>
<dbReference type="Pfam" id="PF02518">
    <property type="entry name" value="HATPase_c"/>
    <property type="match status" value="1"/>
</dbReference>
<evidence type="ECO:0000256" key="9">
    <source>
        <dbReference type="SAM" id="Phobius"/>
    </source>
</evidence>
<dbReference type="Pfam" id="PF07730">
    <property type="entry name" value="HisKA_3"/>
    <property type="match status" value="1"/>
</dbReference>